<name>E6TWW8_EVAC2</name>
<comment type="cofactor">
    <cofactor evidence="5">
        <name>Mg(2+)</name>
        <dbReference type="ChEBI" id="CHEBI:18420"/>
    </cofactor>
</comment>
<sequence>MEKRELRTKILDELASLDSSQVKKRTKQIHNQLFHFSEWTKAKVIGITISVKSEIDTFHIIQKAWEQGKVVVVPKCIPQNRQLIFYKITSFDQLEQSFYGLKEPNIHEVEEIAPKEIELLLVPGLVFDYRGYRVGYGGGYYDRFLSVNSIKTCSVCFERQLVKCIPNEHHDKRVNFIITEDRILKSYR</sequence>
<comment type="similarity">
    <text evidence="1 5">Belongs to the 5-formyltetrahydrofolate cyclo-ligase family.</text>
</comment>
<dbReference type="AlphaFoldDB" id="E6TWW8"/>
<dbReference type="OrthoDB" id="9801938at2"/>
<keyword evidence="2 4" id="KW-0547">Nucleotide-binding</keyword>
<dbReference type="GO" id="GO:0030272">
    <property type="term" value="F:5-formyltetrahydrofolate cyclo-ligase activity"/>
    <property type="evidence" value="ECO:0007669"/>
    <property type="project" value="UniProtKB-EC"/>
</dbReference>
<dbReference type="GO" id="GO:0009396">
    <property type="term" value="P:folic acid-containing compound biosynthetic process"/>
    <property type="evidence" value="ECO:0007669"/>
    <property type="project" value="TreeGrafter"/>
</dbReference>
<feature type="binding site" evidence="4">
    <location>
        <position position="49"/>
    </location>
    <ligand>
        <name>substrate</name>
    </ligand>
</feature>
<dbReference type="STRING" id="649639.Bcell_1655"/>
<dbReference type="SUPFAM" id="SSF100950">
    <property type="entry name" value="NagB/RpiA/CoA transferase-like"/>
    <property type="match status" value="1"/>
</dbReference>
<evidence type="ECO:0000313" key="7">
    <source>
        <dbReference type="Proteomes" id="UP000001401"/>
    </source>
</evidence>
<evidence type="ECO:0000256" key="2">
    <source>
        <dbReference type="ARBA" id="ARBA00022741"/>
    </source>
</evidence>
<keyword evidence="5" id="KW-0460">Magnesium</keyword>
<dbReference type="KEGG" id="bco:Bcell_1655"/>
<gene>
    <name evidence="6" type="ordered locus">Bcell_1655</name>
</gene>
<feature type="binding site" evidence="4">
    <location>
        <begin position="3"/>
        <end position="7"/>
    </location>
    <ligand>
        <name>ATP</name>
        <dbReference type="ChEBI" id="CHEBI:30616"/>
    </ligand>
</feature>
<dbReference type="EC" id="6.3.3.2" evidence="5"/>
<dbReference type="InterPro" id="IPR037171">
    <property type="entry name" value="NagB/RpiA_transferase-like"/>
</dbReference>
<dbReference type="NCBIfam" id="TIGR02727">
    <property type="entry name" value="MTHFS_bact"/>
    <property type="match status" value="1"/>
</dbReference>
<evidence type="ECO:0000256" key="3">
    <source>
        <dbReference type="ARBA" id="ARBA00022840"/>
    </source>
</evidence>
<evidence type="ECO:0000256" key="4">
    <source>
        <dbReference type="PIRSR" id="PIRSR006806-1"/>
    </source>
</evidence>
<dbReference type="GO" id="GO:0035999">
    <property type="term" value="P:tetrahydrofolate interconversion"/>
    <property type="evidence" value="ECO:0007669"/>
    <property type="project" value="TreeGrafter"/>
</dbReference>
<protein>
    <recommendedName>
        <fullName evidence="5">5-formyltetrahydrofolate cyclo-ligase</fullName>
        <ecNumber evidence="5">6.3.3.2</ecNumber>
    </recommendedName>
</protein>
<evidence type="ECO:0000256" key="1">
    <source>
        <dbReference type="ARBA" id="ARBA00010638"/>
    </source>
</evidence>
<evidence type="ECO:0000313" key="6">
    <source>
        <dbReference type="EMBL" id="ADU29918.1"/>
    </source>
</evidence>
<dbReference type="PANTHER" id="PTHR23407:SF1">
    <property type="entry name" value="5-FORMYLTETRAHYDROFOLATE CYCLO-LIGASE"/>
    <property type="match status" value="1"/>
</dbReference>
<accession>E6TWW8</accession>
<dbReference type="HOGENOM" id="CLU_066245_2_2_9"/>
<comment type="catalytic activity">
    <reaction evidence="5">
        <text>(6S)-5-formyl-5,6,7,8-tetrahydrofolate + ATP = (6R)-5,10-methenyltetrahydrofolate + ADP + phosphate</text>
        <dbReference type="Rhea" id="RHEA:10488"/>
        <dbReference type="ChEBI" id="CHEBI:30616"/>
        <dbReference type="ChEBI" id="CHEBI:43474"/>
        <dbReference type="ChEBI" id="CHEBI:57455"/>
        <dbReference type="ChEBI" id="CHEBI:57457"/>
        <dbReference type="ChEBI" id="CHEBI:456216"/>
        <dbReference type="EC" id="6.3.3.2"/>
    </reaction>
</comment>
<dbReference type="PIRSF" id="PIRSF006806">
    <property type="entry name" value="FTHF_cligase"/>
    <property type="match status" value="1"/>
</dbReference>
<dbReference type="GO" id="GO:0046872">
    <property type="term" value="F:metal ion binding"/>
    <property type="evidence" value="ECO:0007669"/>
    <property type="project" value="UniProtKB-KW"/>
</dbReference>
<evidence type="ECO:0000256" key="5">
    <source>
        <dbReference type="RuleBase" id="RU361279"/>
    </source>
</evidence>
<organism evidence="6 7">
    <name type="scientific">Evansella cellulosilytica (strain ATCC 21833 / DSM 2522 / FERM P-1141 / JCM 9156 / N-4)</name>
    <name type="common">Bacillus cellulosilyticus</name>
    <dbReference type="NCBI Taxonomy" id="649639"/>
    <lineage>
        <taxon>Bacteria</taxon>
        <taxon>Bacillati</taxon>
        <taxon>Bacillota</taxon>
        <taxon>Bacilli</taxon>
        <taxon>Bacillales</taxon>
        <taxon>Bacillaceae</taxon>
        <taxon>Evansella</taxon>
    </lineage>
</organism>
<dbReference type="GO" id="GO:0005524">
    <property type="term" value="F:ATP binding"/>
    <property type="evidence" value="ECO:0007669"/>
    <property type="project" value="UniProtKB-KW"/>
</dbReference>
<dbReference type="RefSeq" id="WP_013488255.1">
    <property type="nucleotide sequence ID" value="NC_014829.1"/>
</dbReference>
<feature type="binding site" evidence="4">
    <location>
        <begin position="133"/>
        <end position="141"/>
    </location>
    <ligand>
        <name>ATP</name>
        <dbReference type="ChEBI" id="CHEBI:30616"/>
    </ligand>
</feature>
<reference evidence="6" key="1">
    <citation type="submission" date="2010-12" db="EMBL/GenBank/DDBJ databases">
        <title>Complete sequence of Bacillus cellulosilyticus DSM 2522.</title>
        <authorList>
            <consortium name="US DOE Joint Genome Institute"/>
            <person name="Lucas S."/>
            <person name="Copeland A."/>
            <person name="Lapidus A."/>
            <person name="Cheng J.-F."/>
            <person name="Bruce D."/>
            <person name="Goodwin L."/>
            <person name="Pitluck S."/>
            <person name="Chertkov O."/>
            <person name="Detter J.C."/>
            <person name="Han C."/>
            <person name="Tapia R."/>
            <person name="Land M."/>
            <person name="Hauser L."/>
            <person name="Jeffries C."/>
            <person name="Kyrpides N."/>
            <person name="Ivanova N."/>
            <person name="Mikhailova N."/>
            <person name="Brumm P."/>
            <person name="Mead D."/>
            <person name="Woyke T."/>
        </authorList>
    </citation>
    <scope>NUCLEOTIDE SEQUENCE [LARGE SCALE GENOMIC DNA]</scope>
    <source>
        <strain evidence="6">DSM 2522</strain>
    </source>
</reference>
<dbReference type="Proteomes" id="UP000001401">
    <property type="component" value="Chromosome"/>
</dbReference>
<keyword evidence="7" id="KW-1185">Reference proteome</keyword>
<dbReference type="InterPro" id="IPR024185">
    <property type="entry name" value="FTHF_cligase-like_sf"/>
</dbReference>
<dbReference type="EMBL" id="CP002394">
    <property type="protein sequence ID" value="ADU29918.1"/>
    <property type="molecule type" value="Genomic_DNA"/>
</dbReference>
<dbReference type="eggNOG" id="COG0212">
    <property type="taxonomic scope" value="Bacteria"/>
</dbReference>
<feature type="binding site" evidence="4">
    <location>
        <position position="54"/>
    </location>
    <ligand>
        <name>substrate</name>
    </ligand>
</feature>
<dbReference type="Pfam" id="PF01812">
    <property type="entry name" value="5-FTHF_cyc-lig"/>
    <property type="match status" value="1"/>
</dbReference>
<dbReference type="InterPro" id="IPR002698">
    <property type="entry name" value="FTHF_cligase"/>
</dbReference>
<dbReference type="Gene3D" id="3.40.50.10420">
    <property type="entry name" value="NagB/RpiA/CoA transferase-like"/>
    <property type="match status" value="1"/>
</dbReference>
<keyword evidence="6" id="KW-0436">Ligase</keyword>
<dbReference type="PANTHER" id="PTHR23407">
    <property type="entry name" value="ATPASE INHIBITOR/5-FORMYLTETRAHYDROFOLATE CYCLO-LIGASE"/>
    <property type="match status" value="1"/>
</dbReference>
<keyword evidence="3 4" id="KW-0067">ATP-binding</keyword>
<proteinExistence type="inferred from homology"/>
<keyword evidence="5" id="KW-0479">Metal-binding</keyword>